<sequence length="571" mass="66152">MLGRKSKLSKRNKRTIYKMCIRTVMTYASPVFAHAAPKALHRLQDASKRFFDIAGSYPMRPFARRLTINRCIPPTLSFGYERHRPKLPYSTRPPVTASGRQEGREPTRDGFLRHPMPRRLPSGVVHSACHASSALACVVRPHSLADDPISCLRDISELDATRLSGGPDRHRRYYRMVGSRGFPIGCRSRHASFRTSAGVSYHIRPELLNKITRKALTMKKNFRNIYKTPQPLFMTPLQRARRALSRALEKAAENLLMRDSKNYLYNINFDGEDDDNFCDDEESEEFEWNLENTMKMNNHIETPDPALDKSNASFQYLSKKGRRLSDAKIKEGVFDGPQIRFLMADENFDATMNNTELDAWLTFKDVVNHFFPKMVDKNDYFLITNKLTIKIRFTCGFFPDNLGDYSEEWRERSYQDIKTMEKNTKVDGMQQHRPCSHSLVDYNVDLTQKDGSENYTMQFLSMPDLDPVPINENQRVRQTDELKVNHELTNDNLENNENDMNTLNCVLPSISNDQNEDVSMTEEENITDHYHGEWEQMFHDLITNKSTAQESTSEFKDLYSQISKTIDLLNT</sequence>
<dbReference type="Proteomes" id="UP000299102">
    <property type="component" value="Unassembled WGS sequence"/>
</dbReference>
<dbReference type="OrthoDB" id="6418155at2759"/>
<keyword evidence="3" id="KW-1185">Reference proteome</keyword>
<dbReference type="PANTHER" id="PTHR46114:SF1">
    <property type="entry name" value="ZAD DOMAIN-CONTAINING PROTEIN"/>
    <property type="match status" value="1"/>
</dbReference>
<gene>
    <name evidence="2" type="ORF">EVAR_50752_1</name>
</gene>
<feature type="compositionally biased region" description="Basic and acidic residues" evidence="1">
    <location>
        <begin position="101"/>
        <end position="112"/>
    </location>
</feature>
<evidence type="ECO:0000313" key="2">
    <source>
        <dbReference type="EMBL" id="GBP69983.1"/>
    </source>
</evidence>
<dbReference type="PANTHER" id="PTHR46114">
    <property type="entry name" value="APPLE DOMAIN-CONTAINING PROTEIN"/>
    <property type="match status" value="1"/>
</dbReference>
<dbReference type="AlphaFoldDB" id="A0A4C1Y3P8"/>
<organism evidence="2 3">
    <name type="scientific">Eumeta variegata</name>
    <name type="common">Bagworm moth</name>
    <name type="synonym">Eumeta japonica</name>
    <dbReference type="NCBI Taxonomy" id="151549"/>
    <lineage>
        <taxon>Eukaryota</taxon>
        <taxon>Metazoa</taxon>
        <taxon>Ecdysozoa</taxon>
        <taxon>Arthropoda</taxon>
        <taxon>Hexapoda</taxon>
        <taxon>Insecta</taxon>
        <taxon>Pterygota</taxon>
        <taxon>Neoptera</taxon>
        <taxon>Endopterygota</taxon>
        <taxon>Lepidoptera</taxon>
        <taxon>Glossata</taxon>
        <taxon>Ditrysia</taxon>
        <taxon>Tineoidea</taxon>
        <taxon>Psychidae</taxon>
        <taxon>Oiketicinae</taxon>
        <taxon>Eumeta</taxon>
    </lineage>
</organism>
<evidence type="ECO:0000256" key="1">
    <source>
        <dbReference type="SAM" id="MobiDB-lite"/>
    </source>
</evidence>
<protein>
    <submittedName>
        <fullName evidence="2">Uncharacterized protein</fullName>
    </submittedName>
</protein>
<evidence type="ECO:0000313" key="3">
    <source>
        <dbReference type="Proteomes" id="UP000299102"/>
    </source>
</evidence>
<reference evidence="2 3" key="1">
    <citation type="journal article" date="2019" name="Commun. Biol.">
        <title>The bagworm genome reveals a unique fibroin gene that provides high tensile strength.</title>
        <authorList>
            <person name="Kono N."/>
            <person name="Nakamura H."/>
            <person name="Ohtoshi R."/>
            <person name="Tomita M."/>
            <person name="Numata K."/>
            <person name="Arakawa K."/>
        </authorList>
    </citation>
    <scope>NUCLEOTIDE SEQUENCE [LARGE SCALE GENOMIC DNA]</scope>
</reference>
<comment type="caution">
    <text evidence="2">The sequence shown here is derived from an EMBL/GenBank/DDBJ whole genome shotgun (WGS) entry which is preliminary data.</text>
</comment>
<proteinExistence type="predicted"/>
<dbReference type="EMBL" id="BGZK01001058">
    <property type="protein sequence ID" value="GBP69983.1"/>
    <property type="molecule type" value="Genomic_DNA"/>
</dbReference>
<accession>A0A4C1Y3P8</accession>
<name>A0A4C1Y3P8_EUMVA</name>
<feature type="region of interest" description="Disordered" evidence="1">
    <location>
        <begin position="87"/>
        <end position="115"/>
    </location>
</feature>